<gene>
    <name evidence="20" type="ORF">WR25_07960</name>
</gene>
<dbReference type="InterPro" id="IPR050401">
    <property type="entry name" value="Cyclic_nucleotide_synthase"/>
</dbReference>
<evidence type="ECO:0000256" key="13">
    <source>
        <dbReference type="ARBA" id="ARBA00023293"/>
    </source>
</evidence>
<evidence type="ECO:0000256" key="5">
    <source>
        <dbReference type="ARBA" id="ARBA00022729"/>
    </source>
</evidence>
<evidence type="ECO:0000259" key="18">
    <source>
        <dbReference type="PROSITE" id="PS50011"/>
    </source>
</evidence>
<dbReference type="PROSITE" id="PS50011">
    <property type="entry name" value="PROTEIN_KINASE_DOM"/>
    <property type="match status" value="1"/>
</dbReference>
<dbReference type="EMBL" id="LIAE01006662">
    <property type="protein sequence ID" value="PAV86472.1"/>
    <property type="molecule type" value="Genomic_DNA"/>
</dbReference>
<dbReference type="PROSITE" id="PS50125">
    <property type="entry name" value="GUANYLATE_CYCLASE_2"/>
    <property type="match status" value="1"/>
</dbReference>
<dbReference type="GO" id="GO:0004383">
    <property type="term" value="F:guanylate cyclase activity"/>
    <property type="evidence" value="ECO:0007669"/>
    <property type="project" value="UniProtKB-EC"/>
</dbReference>
<dbReference type="Proteomes" id="UP000218231">
    <property type="component" value="Unassembled WGS sequence"/>
</dbReference>
<feature type="domain" description="Protein kinase" evidence="18">
    <location>
        <begin position="633"/>
        <end position="952"/>
    </location>
</feature>
<evidence type="ECO:0000256" key="11">
    <source>
        <dbReference type="ARBA" id="ARBA00023180"/>
    </source>
</evidence>
<sequence>MVGHSYARIHLTSIAPQRVFVVGQGQTSAVMVLSRLHCCSGMNVIIYTSGIALYMPIPSSQKLSMARALRDNLSDVIKHSPRYGGQSGWNGVWKVKFDFLPQSCLPFGCWILNVNMGELVFGGTLFFLQDPYPKFPLSLEYLAPFQCAVNGDCDDQASNDATTVSVLGLSTDCYMETLILNVKKKLAIADTCQMDVSSFKGYPRTSLLLNSAGNSAAKAINFYLDKWDWRKVAVVSPSSGVDAYASKVRSYLMDSLSLSARTVLVDSRPAPNLPYSELLTQVENDAKRARIFIIFDPTKDASLFRSYYYAMANLGLLQTGEYFVLAFLSYAENFGWINSEDVVRTLYFGAKSVSPFNVTVEDLHLIYRNLLVLSDAPPPFYANPDWASFGDKVVQNLDKAACPPYCNATPKYNSAPRWDRIQKAADSITLLAVAGTDAIDKGMDITNGTQVYEYVLSRTIKSVTGFEEYVDGFGDAIGSAQVYYFSTREDLGGYGLWAIGRLAQPSILQTNWTFTQYPEAISAISFINGTPPPDTPKCGFNNELCGPTHSPLFGILMISLAVVAAVIIAVLFFLYRRYRFEARLHSLDFLINRRDIMLKKHSRTEGSHLIINEYEDFPYDVKTYKSDNLKASEASNFAMRSGESGLAIISKHMEKTRTVQEPSSFASDEEKWNNLTDFAVGMHDGRTVGLKRLYLNDVEFTRSIRMEVLALQEAKHQNIIGFTGMVVENPTVFVAYEFAARGSLRDLLDNEDLPVDDDFVNHVARDIIAGMDYLHSSAVGSHGRLKSTNCLLDSRWMVKLSSFGLRQMRQEENPIREGIQEGKGREFEFIRSAYTNSFLDDLWTAPELLRWSTGLGQCSDLLVQKADVYSVGILLYELFGKNGPWGDEPMEPKNIVRRVRDLEEGKTPFRPDLRMLKDAPELVPRAVSDCWNEDPSSRPTMHQIKKRFRPLTAGLKNSIMDNMVHIIEKYTEKLENEIKERNRELAKEKEKCDELLQMMLPRTIAENLKRGQNVHAQGFECVTVYFSDLPGFHELSSNSEPIDIVNFLNDIYTLFDGIIPKYDVYKVETIGDAYMVASGLPESNGPHHVGEIASMALELMEAISKFKIRHRPDERANLRVGMHIGPVVAGVVGLKMPRYCLFGDTVNTASRMESNGLPNKINCSLAAKELLETLGGYEFEERGLVEMKGKGKQMTYFVSAGDKMARLDRIVREMVRKMRKNHEKTKNGKQSIILRFATVP</sequence>
<evidence type="ECO:0000256" key="1">
    <source>
        <dbReference type="ARBA" id="ARBA00001436"/>
    </source>
</evidence>
<evidence type="ECO:0000256" key="9">
    <source>
        <dbReference type="ARBA" id="ARBA00023136"/>
    </source>
</evidence>
<protein>
    <recommendedName>
        <fullName evidence="3 15">Guanylate cyclase</fullName>
        <ecNumber evidence="3 15">4.6.1.2</ecNumber>
    </recommendedName>
</protein>
<keyword evidence="4 17" id="KW-0812">Transmembrane</keyword>
<proteinExistence type="inferred from homology"/>
<dbReference type="GO" id="GO:0005524">
    <property type="term" value="F:ATP binding"/>
    <property type="evidence" value="ECO:0007669"/>
    <property type="project" value="InterPro"/>
</dbReference>
<dbReference type="GO" id="GO:0001653">
    <property type="term" value="F:peptide receptor activity"/>
    <property type="evidence" value="ECO:0007669"/>
    <property type="project" value="TreeGrafter"/>
</dbReference>
<comment type="caution">
    <text evidence="20">The sequence shown here is derived from an EMBL/GenBank/DDBJ whole genome shotgun (WGS) entry which is preliminary data.</text>
</comment>
<feature type="transmembrane region" description="Helical" evidence="17">
    <location>
        <begin position="552"/>
        <end position="575"/>
    </location>
</feature>
<keyword evidence="11" id="KW-0325">Glycoprotein</keyword>
<evidence type="ECO:0000256" key="12">
    <source>
        <dbReference type="ARBA" id="ARBA00023239"/>
    </source>
</evidence>
<evidence type="ECO:0000256" key="15">
    <source>
        <dbReference type="RuleBase" id="RU003431"/>
    </source>
</evidence>
<dbReference type="SMART" id="SM00044">
    <property type="entry name" value="CYCc"/>
    <property type="match status" value="1"/>
</dbReference>
<dbReference type="SUPFAM" id="SSF55073">
    <property type="entry name" value="Nucleotide cyclase"/>
    <property type="match status" value="1"/>
</dbReference>
<dbReference type="InterPro" id="IPR001054">
    <property type="entry name" value="A/G_cyclase"/>
</dbReference>
<feature type="domain" description="Guanylate cyclase" evidence="19">
    <location>
        <begin position="1023"/>
        <end position="1153"/>
    </location>
</feature>
<evidence type="ECO:0000256" key="2">
    <source>
        <dbReference type="ARBA" id="ARBA00004479"/>
    </source>
</evidence>
<dbReference type="SUPFAM" id="SSF53822">
    <property type="entry name" value="Periplasmic binding protein-like I"/>
    <property type="match status" value="1"/>
</dbReference>
<evidence type="ECO:0000256" key="4">
    <source>
        <dbReference type="ARBA" id="ARBA00022692"/>
    </source>
</evidence>
<reference evidence="20 21" key="1">
    <citation type="journal article" date="2017" name="Curr. Biol.">
        <title>Genome architecture and evolution of a unichromosomal asexual nematode.</title>
        <authorList>
            <person name="Fradin H."/>
            <person name="Zegar C."/>
            <person name="Gutwein M."/>
            <person name="Lucas J."/>
            <person name="Kovtun M."/>
            <person name="Corcoran D."/>
            <person name="Baugh L.R."/>
            <person name="Kiontke K."/>
            <person name="Gunsalus K."/>
            <person name="Fitch D.H."/>
            <person name="Piano F."/>
        </authorList>
    </citation>
    <scope>NUCLEOTIDE SEQUENCE [LARGE SCALE GENOMIC DNA]</scope>
    <source>
        <strain evidence="20">PF1309</strain>
    </source>
</reference>
<comment type="similarity">
    <text evidence="14">Belongs to the adenylyl cyclase class-4/guanylyl cyclase family.</text>
</comment>
<evidence type="ECO:0000256" key="7">
    <source>
        <dbReference type="ARBA" id="ARBA00022989"/>
    </source>
</evidence>
<dbReference type="PROSITE" id="PS00452">
    <property type="entry name" value="GUANYLATE_CYCLASE_1"/>
    <property type="match status" value="1"/>
</dbReference>
<name>A0A2A2LJT0_9BILA</name>
<keyword evidence="10" id="KW-0675">Receptor</keyword>
<dbReference type="GO" id="GO:0035556">
    <property type="term" value="P:intracellular signal transduction"/>
    <property type="evidence" value="ECO:0007669"/>
    <property type="project" value="InterPro"/>
</dbReference>
<evidence type="ECO:0000256" key="16">
    <source>
        <dbReference type="SAM" id="Coils"/>
    </source>
</evidence>
<dbReference type="Pfam" id="PF00211">
    <property type="entry name" value="Guanylate_cyc"/>
    <property type="match status" value="1"/>
</dbReference>
<dbReference type="InterPro" id="IPR029787">
    <property type="entry name" value="Nucleotide_cyclase"/>
</dbReference>
<dbReference type="Gene3D" id="1.10.510.10">
    <property type="entry name" value="Transferase(Phosphotransferase) domain 1"/>
    <property type="match status" value="1"/>
</dbReference>
<dbReference type="Gene3D" id="3.30.70.1230">
    <property type="entry name" value="Nucleotide cyclase"/>
    <property type="match status" value="1"/>
</dbReference>
<dbReference type="GO" id="GO:0005886">
    <property type="term" value="C:plasma membrane"/>
    <property type="evidence" value="ECO:0007669"/>
    <property type="project" value="TreeGrafter"/>
</dbReference>
<dbReference type="InterPro" id="IPR011009">
    <property type="entry name" value="Kinase-like_dom_sf"/>
</dbReference>
<dbReference type="Pfam" id="PF00069">
    <property type="entry name" value="Pkinase"/>
    <property type="match status" value="1"/>
</dbReference>
<keyword evidence="6" id="KW-0547">Nucleotide-binding</keyword>
<comment type="subcellular location">
    <subcellularLocation>
        <location evidence="2">Membrane</location>
        <topology evidence="2">Single-pass type I membrane protein</topology>
    </subcellularLocation>
</comment>
<dbReference type="PANTHER" id="PTHR11920:SF436">
    <property type="entry name" value="RECEPTOR-TYPE GUANYLATE CYCLASE GCY-15-RELATED"/>
    <property type="match status" value="1"/>
</dbReference>
<evidence type="ECO:0000256" key="14">
    <source>
        <dbReference type="RuleBase" id="RU000405"/>
    </source>
</evidence>
<evidence type="ECO:0000256" key="6">
    <source>
        <dbReference type="ARBA" id="ARBA00022741"/>
    </source>
</evidence>
<keyword evidence="13 15" id="KW-0141">cGMP biosynthesis</keyword>
<dbReference type="GO" id="GO:0004672">
    <property type="term" value="F:protein kinase activity"/>
    <property type="evidence" value="ECO:0007669"/>
    <property type="project" value="InterPro"/>
</dbReference>
<keyword evidence="8" id="KW-0342">GTP-binding</keyword>
<keyword evidence="16" id="KW-0175">Coiled coil</keyword>
<evidence type="ECO:0000259" key="19">
    <source>
        <dbReference type="PROSITE" id="PS50125"/>
    </source>
</evidence>
<dbReference type="CDD" id="cd07302">
    <property type="entry name" value="CHD"/>
    <property type="match status" value="1"/>
</dbReference>
<comment type="catalytic activity">
    <reaction evidence="1 15">
        <text>GTP = 3',5'-cyclic GMP + diphosphate</text>
        <dbReference type="Rhea" id="RHEA:13665"/>
        <dbReference type="ChEBI" id="CHEBI:33019"/>
        <dbReference type="ChEBI" id="CHEBI:37565"/>
        <dbReference type="ChEBI" id="CHEBI:57746"/>
        <dbReference type="EC" id="4.6.1.2"/>
    </reaction>
</comment>
<keyword evidence="5" id="KW-0732">Signal</keyword>
<dbReference type="GO" id="GO:0005525">
    <property type="term" value="F:GTP binding"/>
    <property type="evidence" value="ECO:0007669"/>
    <property type="project" value="UniProtKB-KW"/>
</dbReference>
<evidence type="ECO:0000313" key="20">
    <source>
        <dbReference type="EMBL" id="PAV86472.1"/>
    </source>
</evidence>
<feature type="coiled-coil region" evidence="16">
    <location>
        <begin position="960"/>
        <end position="998"/>
    </location>
</feature>
<dbReference type="STRING" id="2018661.A0A2A2LJT0"/>
<evidence type="ECO:0000313" key="21">
    <source>
        <dbReference type="Proteomes" id="UP000218231"/>
    </source>
</evidence>
<dbReference type="OrthoDB" id="1890790at2759"/>
<dbReference type="Gene3D" id="3.40.50.2300">
    <property type="match status" value="1"/>
</dbReference>
<dbReference type="FunFam" id="3.30.70.1230:FF:000004">
    <property type="entry name" value="Guanylate cyclase"/>
    <property type="match status" value="1"/>
</dbReference>
<evidence type="ECO:0000256" key="8">
    <source>
        <dbReference type="ARBA" id="ARBA00023134"/>
    </source>
</evidence>
<dbReference type="SUPFAM" id="SSF56112">
    <property type="entry name" value="Protein kinase-like (PK-like)"/>
    <property type="match status" value="1"/>
</dbReference>
<evidence type="ECO:0000256" key="3">
    <source>
        <dbReference type="ARBA" id="ARBA00012202"/>
    </source>
</evidence>
<dbReference type="PANTHER" id="PTHR11920">
    <property type="entry name" value="GUANYLYL CYCLASE"/>
    <property type="match status" value="1"/>
</dbReference>
<dbReference type="GO" id="GO:0007168">
    <property type="term" value="P:receptor guanylyl cyclase signaling pathway"/>
    <property type="evidence" value="ECO:0007669"/>
    <property type="project" value="TreeGrafter"/>
</dbReference>
<keyword evidence="12 14" id="KW-0456">Lyase</keyword>
<evidence type="ECO:0000256" key="10">
    <source>
        <dbReference type="ARBA" id="ARBA00023170"/>
    </source>
</evidence>
<dbReference type="InterPro" id="IPR018297">
    <property type="entry name" value="A/G_cyclase_CS"/>
</dbReference>
<evidence type="ECO:0000256" key="17">
    <source>
        <dbReference type="SAM" id="Phobius"/>
    </source>
</evidence>
<keyword evidence="9 17" id="KW-0472">Membrane</keyword>
<dbReference type="EC" id="4.6.1.2" evidence="3 15"/>
<organism evidence="20 21">
    <name type="scientific">Diploscapter pachys</name>
    <dbReference type="NCBI Taxonomy" id="2018661"/>
    <lineage>
        <taxon>Eukaryota</taxon>
        <taxon>Metazoa</taxon>
        <taxon>Ecdysozoa</taxon>
        <taxon>Nematoda</taxon>
        <taxon>Chromadorea</taxon>
        <taxon>Rhabditida</taxon>
        <taxon>Rhabditina</taxon>
        <taxon>Rhabditomorpha</taxon>
        <taxon>Rhabditoidea</taxon>
        <taxon>Rhabditidae</taxon>
        <taxon>Diploscapter</taxon>
    </lineage>
</organism>
<dbReference type="AlphaFoldDB" id="A0A2A2LJT0"/>
<dbReference type="InterPro" id="IPR000719">
    <property type="entry name" value="Prot_kinase_dom"/>
</dbReference>
<keyword evidence="7 17" id="KW-1133">Transmembrane helix</keyword>
<dbReference type="GO" id="GO:0004016">
    <property type="term" value="F:adenylate cyclase activity"/>
    <property type="evidence" value="ECO:0007669"/>
    <property type="project" value="TreeGrafter"/>
</dbReference>
<keyword evidence="21" id="KW-1185">Reference proteome</keyword>
<accession>A0A2A2LJT0</accession>
<dbReference type="InterPro" id="IPR028082">
    <property type="entry name" value="Peripla_BP_I"/>
</dbReference>